<organism evidence="1 2">
    <name type="scientific">Triangularia verruculosa</name>
    <dbReference type="NCBI Taxonomy" id="2587418"/>
    <lineage>
        <taxon>Eukaryota</taxon>
        <taxon>Fungi</taxon>
        <taxon>Dikarya</taxon>
        <taxon>Ascomycota</taxon>
        <taxon>Pezizomycotina</taxon>
        <taxon>Sordariomycetes</taxon>
        <taxon>Sordariomycetidae</taxon>
        <taxon>Sordariales</taxon>
        <taxon>Podosporaceae</taxon>
        <taxon>Triangularia</taxon>
    </lineage>
</organism>
<comment type="caution">
    <text evidence="1">The sequence shown here is derived from an EMBL/GenBank/DDBJ whole genome shotgun (WGS) entry which is preliminary data.</text>
</comment>
<proteinExistence type="predicted"/>
<evidence type="ECO:0000313" key="1">
    <source>
        <dbReference type="EMBL" id="KAK4203893.1"/>
    </source>
</evidence>
<reference evidence="1" key="1">
    <citation type="journal article" date="2023" name="Mol. Phylogenet. Evol.">
        <title>Genome-scale phylogeny and comparative genomics of the fungal order Sordariales.</title>
        <authorList>
            <person name="Hensen N."/>
            <person name="Bonometti L."/>
            <person name="Westerberg I."/>
            <person name="Brannstrom I.O."/>
            <person name="Guillou S."/>
            <person name="Cros-Aarteil S."/>
            <person name="Calhoun S."/>
            <person name="Haridas S."/>
            <person name="Kuo A."/>
            <person name="Mondo S."/>
            <person name="Pangilinan J."/>
            <person name="Riley R."/>
            <person name="LaButti K."/>
            <person name="Andreopoulos B."/>
            <person name="Lipzen A."/>
            <person name="Chen C."/>
            <person name="Yan M."/>
            <person name="Daum C."/>
            <person name="Ng V."/>
            <person name="Clum A."/>
            <person name="Steindorff A."/>
            <person name="Ohm R.A."/>
            <person name="Martin F."/>
            <person name="Silar P."/>
            <person name="Natvig D.O."/>
            <person name="Lalanne C."/>
            <person name="Gautier V."/>
            <person name="Ament-Velasquez S.L."/>
            <person name="Kruys A."/>
            <person name="Hutchinson M.I."/>
            <person name="Powell A.J."/>
            <person name="Barry K."/>
            <person name="Miller A.N."/>
            <person name="Grigoriev I.V."/>
            <person name="Debuchy R."/>
            <person name="Gladieux P."/>
            <person name="Hiltunen Thoren M."/>
            <person name="Johannesson H."/>
        </authorList>
    </citation>
    <scope>NUCLEOTIDE SEQUENCE</scope>
    <source>
        <strain evidence="1">CBS 315.58</strain>
    </source>
</reference>
<name>A0AAN6XP04_9PEZI</name>
<reference evidence="1" key="2">
    <citation type="submission" date="2023-05" db="EMBL/GenBank/DDBJ databases">
        <authorList>
            <consortium name="Lawrence Berkeley National Laboratory"/>
            <person name="Steindorff A."/>
            <person name="Hensen N."/>
            <person name="Bonometti L."/>
            <person name="Westerberg I."/>
            <person name="Brannstrom I.O."/>
            <person name="Guillou S."/>
            <person name="Cros-Aarteil S."/>
            <person name="Calhoun S."/>
            <person name="Haridas S."/>
            <person name="Kuo A."/>
            <person name="Mondo S."/>
            <person name="Pangilinan J."/>
            <person name="Riley R."/>
            <person name="Labutti K."/>
            <person name="Andreopoulos B."/>
            <person name="Lipzen A."/>
            <person name="Chen C."/>
            <person name="Yanf M."/>
            <person name="Daum C."/>
            <person name="Ng V."/>
            <person name="Clum A."/>
            <person name="Ohm R."/>
            <person name="Martin F."/>
            <person name="Silar P."/>
            <person name="Natvig D."/>
            <person name="Lalanne C."/>
            <person name="Gautier V."/>
            <person name="Ament-Velasquez S.L."/>
            <person name="Kruys A."/>
            <person name="Hutchinson M.I."/>
            <person name="Powell A.J."/>
            <person name="Barry K."/>
            <person name="Miller A.N."/>
            <person name="Grigoriev I.V."/>
            <person name="Debuchy R."/>
            <person name="Gladieux P."/>
            <person name="Thoren M.H."/>
            <person name="Johannesson H."/>
        </authorList>
    </citation>
    <scope>NUCLEOTIDE SEQUENCE</scope>
    <source>
        <strain evidence="1">CBS 315.58</strain>
    </source>
</reference>
<dbReference type="EMBL" id="MU863886">
    <property type="protein sequence ID" value="KAK4203893.1"/>
    <property type="molecule type" value="Genomic_DNA"/>
</dbReference>
<keyword evidence="2" id="KW-1185">Reference proteome</keyword>
<dbReference type="AlphaFoldDB" id="A0AAN6XP04"/>
<evidence type="ECO:0000313" key="2">
    <source>
        <dbReference type="Proteomes" id="UP001303160"/>
    </source>
</evidence>
<gene>
    <name evidence="1" type="ORF">QBC40DRAFT_250737</name>
</gene>
<sequence>MTNRIRRLRAWLGISSRSKENFQSSDIEVTVIPLLDDGETTAGVLFKALRMLSWVMAKMNGGSVKSNNLESERRAIANAITDIVNAMARVPDQAKPGRICCYHVYATSTAIANFPNARCALADNYYGEAMHTILIQVMKAYTYFGMAVLVNLGPTARNLAAAIATVVADSVDYTAVLSPETTRNIARDLISDSNGANLPPSPPPYHAPLTSILTSDQLAGLARTIAMSTGYDRRMSAIAFATAVRKLDGHLFRSCLTGYRRSMDIPVCFCMTAPLPEAKCKVYLLPGV</sequence>
<accession>A0AAN6XP04</accession>
<dbReference type="Proteomes" id="UP001303160">
    <property type="component" value="Unassembled WGS sequence"/>
</dbReference>
<protein>
    <submittedName>
        <fullName evidence="1">Uncharacterized protein</fullName>
    </submittedName>
</protein>